<comment type="caution">
    <text evidence="2">The sequence shown here is derived from an EMBL/GenBank/DDBJ whole genome shotgun (WGS) entry which is preliminary data.</text>
</comment>
<dbReference type="GO" id="GO:0016787">
    <property type="term" value="F:hydrolase activity"/>
    <property type="evidence" value="ECO:0007669"/>
    <property type="project" value="UniProtKB-KW"/>
</dbReference>
<feature type="domain" description="AB hydrolase-1" evidence="1">
    <location>
        <begin position="27"/>
        <end position="173"/>
    </location>
</feature>
<dbReference type="SUPFAM" id="SSF53474">
    <property type="entry name" value="alpha/beta-Hydrolases"/>
    <property type="match status" value="1"/>
</dbReference>
<dbReference type="RefSeq" id="WP_340366255.1">
    <property type="nucleotide sequence ID" value="NZ_JBBKZV010000020.1"/>
</dbReference>
<evidence type="ECO:0000259" key="1">
    <source>
        <dbReference type="Pfam" id="PF00561"/>
    </source>
</evidence>
<evidence type="ECO:0000313" key="2">
    <source>
        <dbReference type="EMBL" id="MEJ8825227.1"/>
    </source>
</evidence>
<sequence length="297" mass="33034">MLDSFTPFDVQRGPVRLHGRIGGRGAPLLLLHGHPQTHAIWHRLAPTLAQQFTLVMMDLRGYGDSGRPTSGADHAAYSKREMALDALAVMRHHGFDRFGLLAHDRGARVAHRLAADHVDAVDRMMFLDIAPTLAMYRDTTEAFARAYWHWFFLIQPPPLPEALIESDPARYVRSVMGSRHAGLAPFAPEALAEYERCAGIEGTAHAICEDYRACASIDLEHDRADIAAGRLLTQPLHVLWGEHGAVGRCFDVLSLWRERALDVRGRSLPCGHYLPEEAPQQIADAALAFFANRPQET</sequence>
<name>A0ABU8W5A0_9BURK</name>
<gene>
    <name evidence="2" type="ORF">WKW80_24905</name>
</gene>
<keyword evidence="2" id="KW-0378">Hydrolase</keyword>
<dbReference type="PANTHER" id="PTHR43798:SF33">
    <property type="entry name" value="HYDROLASE, PUTATIVE (AFU_ORTHOLOGUE AFUA_2G14860)-RELATED"/>
    <property type="match status" value="1"/>
</dbReference>
<dbReference type="Gene3D" id="3.40.50.1820">
    <property type="entry name" value="alpha/beta hydrolase"/>
    <property type="match status" value="1"/>
</dbReference>
<organism evidence="2 3">
    <name type="scientific">Variovorax humicola</name>
    <dbReference type="NCBI Taxonomy" id="1769758"/>
    <lineage>
        <taxon>Bacteria</taxon>
        <taxon>Pseudomonadati</taxon>
        <taxon>Pseudomonadota</taxon>
        <taxon>Betaproteobacteria</taxon>
        <taxon>Burkholderiales</taxon>
        <taxon>Comamonadaceae</taxon>
        <taxon>Variovorax</taxon>
    </lineage>
</organism>
<keyword evidence="3" id="KW-1185">Reference proteome</keyword>
<dbReference type="Pfam" id="PF00561">
    <property type="entry name" value="Abhydrolase_1"/>
    <property type="match status" value="1"/>
</dbReference>
<dbReference type="InterPro" id="IPR050266">
    <property type="entry name" value="AB_hydrolase_sf"/>
</dbReference>
<protein>
    <submittedName>
        <fullName evidence="2">Alpha/beta hydrolase</fullName>
    </submittedName>
</protein>
<dbReference type="Proteomes" id="UP001363010">
    <property type="component" value="Unassembled WGS sequence"/>
</dbReference>
<dbReference type="EMBL" id="JBBKZV010000020">
    <property type="protein sequence ID" value="MEJ8825227.1"/>
    <property type="molecule type" value="Genomic_DNA"/>
</dbReference>
<reference evidence="2 3" key="1">
    <citation type="submission" date="2024-03" db="EMBL/GenBank/DDBJ databases">
        <title>Novel species of the genus Variovorax.</title>
        <authorList>
            <person name="Liu Q."/>
            <person name="Xin Y.-H."/>
        </authorList>
    </citation>
    <scope>NUCLEOTIDE SEQUENCE [LARGE SCALE GENOMIC DNA]</scope>
    <source>
        <strain evidence="2 3">KACC 18501</strain>
    </source>
</reference>
<dbReference type="InterPro" id="IPR000073">
    <property type="entry name" value="AB_hydrolase_1"/>
</dbReference>
<dbReference type="PANTHER" id="PTHR43798">
    <property type="entry name" value="MONOACYLGLYCEROL LIPASE"/>
    <property type="match status" value="1"/>
</dbReference>
<evidence type="ECO:0000313" key="3">
    <source>
        <dbReference type="Proteomes" id="UP001363010"/>
    </source>
</evidence>
<proteinExistence type="predicted"/>
<accession>A0ABU8W5A0</accession>
<dbReference type="InterPro" id="IPR029058">
    <property type="entry name" value="AB_hydrolase_fold"/>
</dbReference>